<feature type="compositionally biased region" description="Basic and acidic residues" evidence="1">
    <location>
        <begin position="198"/>
        <end position="212"/>
    </location>
</feature>
<evidence type="ECO:0000313" key="3">
    <source>
        <dbReference type="Proteomes" id="UP001500443"/>
    </source>
</evidence>
<evidence type="ECO:0000313" key="2">
    <source>
        <dbReference type="EMBL" id="GAA2124170.1"/>
    </source>
</evidence>
<dbReference type="Pfam" id="PF09485">
    <property type="entry name" value="CRISPR_Cse2"/>
    <property type="match status" value="1"/>
</dbReference>
<dbReference type="Proteomes" id="UP001500443">
    <property type="component" value="Unassembled WGS sequence"/>
</dbReference>
<dbReference type="EMBL" id="BAAAPF010000079">
    <property type="protein sequence ID" value="GAA2124170.1"/>
    <property type="molecule type" value="Genomic_DNA"/>
</dbReference>
<comment type="caution">
    <text evidence="2">The sequence shown here is derived from an EMBL/GenBank/DDBJ whole genome shotgun (WGS) entry which is preliminary data.</text>
</comment>
<dbReference type="Gene3D" id="1.10.520.40">
    <property type="entry name" value="CRISPR-associated protein Cse2"/>
    <property type="match status" value="1"/>
</dbReference>
<reference evidence="2 3" key="1">
    <citation type="journal article" date="2019" name="Int. J. Syst. Evol. Microbiol.">
        <title>The Global Catalogue of Microorganisms (GCM) 10K type strain sequencing project: providing services to taxonomists for standard genome sequencing and annotation.</title>
        <authorList>
            <consortium name="The Broad Institute Genomics Platform"/>
            <consortium name="The Broad Institute Genome Sequencing Center for Infectious Disease"/>
            <person name="Wu L."/>
            <person name="Ma J."/>
        </authorList>
    </citation>
    <scope>NUCLEOTIDE SEQUENCE [LARGE SCALE GENOMIC DNA]</scope>
    <source>
        <strain evidence="2 3">JCM 15481</strain>
    </source>
</reference>
<proteinExistence type="predicted"/>
<evidence type="ECO:0008006" key="4">
    <source>
        <dbReference type="Google" id="ProtNLM"/>
    </source>
</evidence>
<dbReference type="InterPro" id="IPR013382">
    <property type="entry name" value="CRISPR-assoc_prot_Cse2"/>
</dbReference>
<keyword evidence="3" id="KW-1185">Reference proteome</keyword>
<sequence length="228" mass="25364">MTTSSPPPTAARRDVYEPRLVGRTVQACLEPLQRGYVSNDEAWAVARLAQLRRGAGKAPEEVPELFGLIDMDALYPAGGREPGCKHGPTAVHLAVTLYALHQQSKRTDRMHVPGRRFGGAVRALMPQGEIDETLRRRFVRVAGATSSNVLAYRLRELVLLLRGAGEPLDYVRLADQIEEALDPTRRLRVRQEWGREFHSWRPRKDNGDEHPTDAAGSPAAGHDSEEHP</sequence>
<protein>
    <recommendedName>
        <fullName evidence="4">Type I-E CRISPR-associated protein Cse2/CasB</fullName>
    </recommendedName>
</protein>
<feature type="region of interest" description="Disordered" evidence="1">
    <location>
        <begin position="198"/>
        <end position="228"/>
    </location>
</feature>
<accession>A0ABN2YAH5</accession>
<dbReference type="InterPro" id="IPR038287">
    <property type="entry name" value="Cse2_sf"/>
</dbReference>
<organism evidence="2 3">
    <name type="scientific">Streptomyces synnematoformans</name>
    <dbReference type="NCBI Taxonomy" id="415721"/>
    <lineage>
        <taxon>Bacteria</taxon>
        <taxon>Bacillati</taxon>
        <taxon>Actinomycetota</taxon>
        <taxon>Actinomycetes</taxon>
        <taxon>Kitasatosporales</taxon>
        <taxon>Streptomycetaceae</taxon>
        <taxon>Streptomyces</taxon>
    </lineage>
</organism>
<dbReference type="NCBIfam" id="TIGR02548">
    <property type="entry name" value="casB_cse2"/>
    <property type="match status" value="1"/>
</dbReference>
<name>A0ABN2YAH5_9ACTN</name>
<gene>
    <name evidence="2" type="ORF">GCM10009802_28900</name>
</gene>
<dbReference type="RefSeq" id="WP_344290424.1">
    <property type="nucleotide sequence ID" value="NZ_BAAAPF010000079.1"/>
</dbReference>
<evidence type="ECO:0000256" key="1">
    <source>
        <dbReference type="SAM" id="MobiDB-lite"/>
    </source>
</evidence>